<dbReference type="InterPro" id="IPR014781">
    <property type="entry name" value="Anthrax_toxin_lethal/edema_N/C"/>
</dbReference>
<sequence length="236" mass="27052">MRFKYWIMLIMVCIGLFSFYTLSQAKEDGVSWDELSKKNPLKQEKIFTNHQNLQQLFLFPEGSFDTGEALSIVKSIYSLPSSMLDKLVDKEVKVKLFNGRLTENPSAAYLKGVQPRGYKNAETTWDDVPGMGGSHTVFVKIGASDQGNGHGSVNLELHELAHSIDKIVYNGIRDDIEFLGIWKKEVGTLFPNQTYFNDYPEEYFAEAFAMYYVNSEQRHRLEGLAPQTYMYIKQLD</sequence>
<dbReference type="Pfam" id="PF07737">
    <property type="entry name" value="ATLF"/>
    <property type="match status" value="1"/>
</dbReference>
<dbReference type="InterPro" id="IPR047568">
    <property type="entry name" value="ATLF-like_dom"/>
</dbReference>
<evidence type="ECO:0000259" key="3">
    <source>
        <dbReference type="PROSITE" id="PS51995"/>
    </source>
</evidence>
<comment type="subcellular location">
    <subcellularLocation>
        <location evidence="1">Secreted</location>
    </subcellularLocation>
</comment>
<dbReference type="InterPro" id="IPR024079">
    <property type="entry name" value="MetalloPept_cat_dom_sf"/>
</dbReference>
<dbReference type="SUPFAM" id="SSF55486">
    <property type="entry name" value="Metalloproteases ('zincins'), catalytic domain"/>
    <property type="match status" value="1"/>
</dbReference>
<dbReference type="PROSITE" id="PS51995">
    <property type="entry name" value="ATLF"/>
    <property type="match status" value="1"/>
</dbReference>
<protein>
    <submittedName>
        <fullName evidence="4">Toxin</fullName>
    </submittedName>
</protein>
<dbReference type="EMBL" id="QWVS01000002">
    <property type="protein sequence ID" value="RID89118.1"/>
    <property type="molecule type" value="Genomic_DNA"/>
</dbReference>
<dbReference type="Proteomes" id="UP000266016">
    <property type="component" value="Unassembled WGS sequence"/>
</dbReference>
<evidence type="ECO:0000256" key="1">
    <source>
        <dbReference type="ARBA" id="ARBA00004613"/>
    </source>
</evidence>
<evidence type="ECO:0000313" key="4">
    <source>
        <dbReference type="EMBL" id="RID89118.1"/>
    </source>
</evidence>
<organism evidence="4 5">
    <name type="scientific">Peribacillus asahii</name>
    <dbReference type="NCBI Taxonomy" id="228899"/>
    <lineage>
        <taxon>Bacteria</taxon>
        <taxon>Bacillati</taxon>
        <taxon>Bacillota</taxon>
        <taxon>Bacilli</taxon>
        <taxon>Bacillales</taxon>
        <taxon>Bacillaceae</taxon>
        <taxon>Peribacillus</taxon>
    </lineage>
</organism>
<dbReference type="GO" id="GO:0005576">
    <property type="term" value="C:extracellular region"/>
    <property type="evidence" value="ECO:0007669"/>
    <property type="project" value="UniProtKB-SubCell"/>
</dbReference>
<proteinExistence type="predicted"/>
<keyword evidence="5" id="KW-1185">Reference proteome</keyword>
<evidence type="ECO:0000256" key="2">
    <source>
        <dbReference type="ARBA" id="ARBA00022525"/>
    </source>
</evidence>
<evidence type="ECO:0000313" key="5">
    <source>
        <dbReference type="Proteomes" id="UP000266016"/>
    </source>
</evidence>
<reference evidence="4 5" key="1">
    <citation type="submission" date="2018-08" db="EMBL/GenBank/DDBJ databases">
        <title>Bacillus jemisoniae sp. nov., Bacillus chryseoplanitiae sp. nov., Bacillus resnikiae sp. nov., and Bacillus frankliniae sp. nov., isolated from Viking spacecraft and associated surfaces.</title>
        <authorList>
            <person name="Seuylemezian A."/>
            <person name="Vaishampayan P."/>
        </authorList>
    </citation>
    <scope>NUCLEOTIDE SEQUENCE [LARGE SCALE GENOMIC DNA]</scope>
    <source>
        <strain evidence="4 5">MA001</strain>
    </source>
</reference>
<dbReference type="GO" id="GO:0008237">
    <property type="term" value="F:metallopeptidase activity"/>
    <property type="evidence" value="ECO:0007669"/>
    <property type="project" value="InterPro"/>
</dbReference>
<keyword evidence="2" id="KW-0964">Secreted</keyword>
<feature type="domain" description="ATLF-like" evidence="3">
    <location>
        <begin position="50"/>
        <end position="236"/>
    </location>
</feature>
<name>A0A398BKS8_9BACI</name>
<dbReference type="AlphaFoldDB" id="A0A398BKS8"/>
<dbReference type="Gene3D" id="3.40.390.10">
    <property type="entry name" value="Collagenase (Catalytic Domain)"/>
    <property type="match status" value="1"/>
</dbReference>
<accession>A0A398BKS8</accession>
<gene>
    <name evidence="4" type="ORF">D1953_00675</name>
</gene>
<dbReference type="CDD" id="cd20183">
    <property type="entry name" value="M34_PPEP"/>
    <property type="match status" value="1"/>
</dbReference>
<dbReference type="RefSeq" id="WP_119115228.1">
    <property type="nucleotide sequence ID" value="NZ_QWVS01000002.1"/>
</dbReference>
<comment type="caution">
    <text evidence="4">The sequence shown here is derived from an EMBL/GenBank/DDBJ whole genome shotgun (WGS) entry which is preliminary data.</text>
</comment>